<name>A0A2U8FEZ9_9HELI</name>
<evidence type="ECO:0000259" key="4">
    <source>
        <dbReference type="Pfam" id="PF01420"/>
    </source>
</evidence>
<organism evidence="5 6">
    <name type="scientific">Helicobacter apodemus</name>
    <dbReference type="NCBI Taxonomy" id="135569"/>
    <lineage>
        <taxon>Bacteria</taxon>
        <taxon>Pseudomonadati</taxon>
        <taxon>Campylobacterota</taxon>
        <taxon>Epsilonproteobacteria</taxon>
        <taxon>Campylobacterales</taxon>
        <taxon>Helicobacteraceae</taxon>
        <taxon>Helicobacter</taxon>
    </lineage>
</organism>
<dbReference type="EMBL" id="CP021886">
    <property type="protein sequence ID" value="AWI34822.1"/>
    <property type="molecule type" value="Genomic_DNA"/>
</dbReference>
<protein>
    <recommendedName>
        <fullName evidence="4">Type I restriction modification DNA specificity domain-containing protein</fullName>
    </recommendedName>
</protein>
<dbReference type="SUPFAM" id="SSF116734">
    <property type="entry name" value="DNA methylase specificity domain"/>
    <property type="match status" value="1"/>
</dbReference>
<dbReference type="GO" id="GO:0003677">
    <property type="term" value="F:DNA binding"/>
    <property type="evidence" value="ECO:0007669"/>
    <property type="project" value="UniProtKB-KW"/>
</dbReference>
<sequence length="164" mass="18423">MLERHRGIFTGTTPKTTKIDNFGSFIPFLGPGDIDDMGNVCYDNKGLSQIGLQEARKIQPNSILVACIGGIGKSCIVDRECTCNQQINIIAPYSCIYFRMLYYSINSQYFQILMQKNSTGTVIPIINKTLFENLSIPLPPLKEQEYITHTLDTLFTLTKGLKCE</sequence>
<reference evidence="5 6" key="1">
    <citation type="submission" date="2017-06" db="EMBL/GenBank/DDBJ databases">
        <title>Complete genome of Helicobacter apodemus.</title>
        <authorList>
            <person name="Cho S."/>
        </authorList>
    </citation>
    <scope>NUCLEOTIDE SEQUENCE [LARGE SCALE GENOMIC DNA]</scope>
    <source>
        <strain evidence="6">SNUVETPUB-15-01</strain>
    </source>
</reference>
<evidence type="ECO:0000256" key="1">
    <source>
        <dbReference type="ARBA" id="ARBA00010923"/>
    </source>
</evidence>
<dbReference type="PANTHER" id="PTHR30408">
    <property type="entry name" value="TYPE-1 RESTRICTION ENZYME ECOKI SPECIFICITY PROTEIN"/>
    <property type="match status" value="1"/>
</dbReference>
<dbReference type="Gene3D" id="3.90.220.20">
    <property type="entry name" value="DNA methylase specificity domains"/>
    <property type="match status" value="1"/>
</dbReference>
<dbReference type="AlphaFoldDB" id="A0A2U8FEZ9"/>
<gene>
    <name evidence="5" type="ORF">CDV25_08650</name>
</gene>
<evidence type="ECO:0000313" key="6">
    <source>
        <dbReference type="Proteomes" id="UP000244890"/>
    </source>
</evidence>
<dbReference type="InterPro" id="IPR052021">
    <property type="entry name" value="Type-I_RS_S_subunit"/>
</dbReference>
<dbReference type="REBASE" id="250570">
    <property type="entry name" value="S3.Hap1501ORF8600P"/>
</dbReference>
<dbReference type="GO" id="GO:0009307">
    <property type="term" value="P:DNA restriction-modification system"/>
    <property type="evidence" value="ECO:0007669"/>
    <property type="project" value="UniProtKB-KW"/>
</dbReference>
<dbReference type="InterPro" id="IPR044946">
    <property type="entry name" value="Restrct_endonuc_typeI_TRD_sf"/>
</dbReference>
<evidence type="ECO:0000256" key="3">
    <source>
        <dbReference type="ARBA" id="ARBA00023125"/>
    </source>
</evidence>
<dbReference type="Pfam" id="PF01420">
    <property type="entry name" value="Methylase_S"/>
    <property type="match status" value="1"/>
</dbReference>
<comment type="similarity">
    <text evidence="1">Belongs to the type-I restriction system S methylase family.</text>
</comment>
<dbReference type="OrthoDB" id="5363772at2"/>
<dbReference type="Proteomes" id="UP000244890">
    <property type="component" value="Chromosome"/>
</dbReference>
<accession>A0A2U8FEZ9</accession>
<proteinExistence type="inferred from homology"/>
<feature type="domain" description="Type I restriction modification DNA specificity" evidence="4">
    <location>
        <begin position="9"/>
        <end position="161"/>
    </location>
</feature>
<dbReference type="InterPro" id="IPR000055">
    <property type="entry name" value="Restrct_endonuc_typeI_TRD"/>
</dbReference>
<evidence type="ECO:0000256" key="2">
    <source>
        <dbReference type="ARBA" id="ARBA00022747"/>
    </source>
</evidence>
<keyword evidence="2" id="KW-0680">Restriction system</keyword>
<dbReference type="PANTHER" id="PTHR30408:SF12">
    <property type="entry name" value="TYPE I RESTRICTION ENZYME MJAVIII SPECIFICITY SUBUNIT"/>
    <property type="match status" value="1"/>
</dbReference>
<evidence type="ECO:0000313" key="5">
    <source>
        <dbReference type="EMBL" id="AWI34822.1"/>
    </source>
</evidence>
<dbReference type="KEGG" id="had:CDV25_08650"/>
<keyword evidence="3" id="KW-0238">DNA-binding</keyword>